<evidence type="ECO:0000313" key="2">
    <source>
        <dbReference type="EMBL" id="VDI71357.1"/>
    </source>
</evidence>
<dbReference type="AlphaFoldDB" id="A0A8B6H0K4"/>
<evidence type="ECO:0000313" key="3">
    <source>
        <dbReference type="Proteomes" id="UP000596742"/>
    </source>
</evidence>
<dbReference type="Proteomes" id="UP000596742">
    <property type="component" value="Unassembled WGS sequence"/>
</dbReference>
<dbReference type="InterPro" id="IPR005135">
    <property type="entry name" value="Endo/exonuclease/phosphatase"/>
</dbReference>
<dbReference type="EMBL" id="UYJE01009226">
    <property type="protein sequence ID" value="VDI71357.1"/>
    <property type="molecule type" value="Genomic_DNA"/>
</dbReference>
<comment type="caution">
    <text evidence="2">The sequence shown here is derived from an EMBL/GenBank/DDBJ whole genome shotgun (WGS) entry which is preliminary data.</text>
</comment>
<dbReference type="PANTHER" id="PTHR19446">
    <property type="entry name" value="REVERSE TRANSCRIPTASES"/>
    <property type="match status" value="1"/>
</dbReference>
<organism evidence="2 3">
    <name type="scientific">Mytilus galloprovincialis</name>
    <name type="common">Mediterranean mussel</name>
    <dbReference type="NCBI Taxonomy" id="29158"/>
    <lineage>
        <taxon>Eukaryota</taxon>
        <taxon>Metazoa</taxon>
        <taxon>Spiralia</taxon>
        <taxon>Lophotrochozoa</taxon>
        <taxon>Mollusca</taxon>
        <taxon>Bivalvia</taxon>
        <taxon>Autobranchia</taxon>
        <taxon>Pteriomorphia</taxon>
        <taxon>Mytilida</taxon>
        <taxon>Mytiloidea</taxon>
        <taxon>Mytilidae</taxon>
        <taxon>Mytilinae</taxon>
        <taxon>Mytilus</taxon>
    </lineage>
</organism>
<dbReference type="GO" id="GO:0003824">
    <property type="term" value="F:catalytic activity"/>
    <property type="evidence" value="ECO:0007669"/>
    <property type="project" value="InterPro"/>
</dbReference>
<feature type="domain" description="Endonuclease/exonuclease/phosphatase" evidence="1">
    <location>
        <begin position="7"/>
        <end position="198"/>
    </location>
</feature>
<name>A0A8B6H0K4_MYTGA</name>
<dbReference type="Gene3D" id="3.60.10.10">
    <property type="entry name" value="Endonuclease/exonuclease/phosphatase"/>
    <property type="match status" value="1"/>
</dbReference>
<sequence length="628" mass="71694">MLSDLSKEQDIICLQEHWLWSFELQKLDEKLADYKIFGRSHDCNEPITNYQIPRGRAGVAIAWPQKFDKVISKLDDGNERIIAIEIMSVPKPTCLINAYMPTNAAQSLDEYKECLDIIFNIKSKYDQSHNIILCGDLNGTLISTRNNKHDISLKQFTSDNGLKPTRDIQSKPTYFHTDGKATSQIDYILSNNDILLSTSIYCQDPVNTSTHVPVKACTNVYLEIKKNSKSKANSVAYKLIWEEMDKDIYINEIDKHLQYLPSDETTVDDKIKCVMGILHKATKLAVPSRIIKLNGPKRKASPDVKRLIGISKNKHRLWNDAGRPRDDHPLFKDKKEAKRNLRKQQRKETALEKEQFIQKLEENPNDQIFHQLIRRNRSETSKSDTDFLKMGEEEAISKKEQCELLAKYFEDLAQPKDNVNFNNEKLLNCEKRCKIIKEIAKASTDTEVTITKEDIRKAINQLNAKKAADEYDLASEHLKHSGESLHEILQETFNQILLEEKVPSTFKTGTVSPILKKGKAFYEVENYRGITVTSVIGKVFEYIILDKANLMKSGQSPLQFGFTQGLSPNMAALILSEACSEITGKQTIFVTTLDSQKAFRCCKSRNTDGQAISLRTKSEFVEHYRGAI</sequence>
<evidence type="ECO:0000259" key="1">
    <source>
        <dbReference type="Pfam" id="PF03372"/>
    </source>
</evidence>
<dbReference type="Pfam" id="PF03372">
    <property type="entry name" value="Exo_endo_phos"/>
    <property type="match status" value="1"/>
</dbReference>
<keyword evidence="3" id="KW-1185">Reference proteome</keyword>
<protein>
    <recommendedName>
        <fullName evidence="1">Endonuclease/exonuclease/phosphatase domain-containing protein</fullName>
    </recommendedName>
</protein>
<dbReference type="SUPFAM" id="SSF56219">
    <property type="entry name" value="DNase I-like"/>
    <property type="match status" value="1"/>
</dbReference>
<proteinExistence type="predicted"/>
<dbReference type="OrthoDB" id="6174855at2759"/>
<accession>A0A8B6H0K4</accession>
<dbReference type="InterPro" id="IPR036691">
    <property type="entry name" value="Endo/exonu/phosph_ase_sf"/>
</dbReference>
<gene>
    <name evidence="2" type="ORF">MGAL_10B054208</name>
</gene>
<reference evidence="2" key="1">
    <citation type="submission" date="2018-11" db="EMBL/GenBank/DDBJ databases">
        <authorList>
            <person name="Alioto T."/>
            <person name="Alioto T."/>
        </authorList>
    </citation>
    <scope>NUCLEOTIDE SEQUENCE</scope>
</reference>